<comment type="caution">
    <text evidence="2">The sequence shown here is derived from an EMBL/GenBank/DDBJ whole genome shotgun (WGS) entry which is preliminary data.</text>
</comment>
<dbReference type="EMBL" id="WJXA01000003">
    <property type="protein sequence ID" value="KAF7147418.1"/>
    <property type="molecule type" value="Genomic_DNA"/>
</dbReference>
<evidence type="ECO:0000259" key="1">
    <source>
        <dbReference type="SMART" id="SM01163"/>
    </source>
</evidence>
<proteinExistence type="predicted"/>
<dbReference type="Gene3D" id="2.120.10.80">
    <property type="entry name" value="Kelch-type beta propeller"/>
    <property type="match status" value="1"/>
</dbReference>
<gene>
    <name evidence="2" type="ORF">RHSIM_Rhsim03G0269100</name>
</gene>
<dbReference type="PANTHER" id="PTHR22891">
    <property type="entry name" value="EUKARYOTIC TRANSLATION INITIATION FACTOR 2C"/>
    <property type="match status" value="1"/>
</dbReference>
<dbReference type="SUPFAM" id="SSF117281">
    <property type="entry name" value="Kelch motif"/>
    <property type="match status" value="1"/>
</dbReference>
<dbReference type="Proteomes" id="UP000626092">
    <property type="component" value="Unassembled WGS sequence"/>
</dbReference>
<name>A0A834LUK8_RHOSS</name>
<dbReference type="OrthoDB" id="1567488at2759"/>
<protein>
    <recommendedName>
        <fullName evidence="1">Argonaute linker 1 domain-containing protein</fullName>
    </recommendedName>
</protein>
<feature type="domain" description="Argonaute linker 1" evidence="1">
    <location>
        <begin position="481"/>
        <end position="533"/>
    </location>
</feature>
<evidence type="ECO:0000313" key="2">
    <source>
        <dbReference type="EMBL" id="KAF7147418.1"/>
    </source>
</evidence>
<dbReference type="Pfam" id="PF08699">
    <property type="entry name" value="ArgoL1"/>
    <property type="match status" value="1"/>
</dbReference>
<dbReference type="InterPro" id="IPR014811">
    <property type="entry name" value="ArgoL1"/>
</dbReference>
<keyword evidence="3" id="KW-1185">Reference proteome</keyword>
<reference evidence="2" key="1">
    <citation type="submission" date="2019-11" db="EMBL/GenBank/DDBJ databases">
        <authorList>
            <person name="Liu Y."/>
            <person name="Hou J."/>
            <person name="Li T.-Q."/>
            <person name="Guan C.-H."/>
            <person name="Wu X."/>
            <person name="Wu H.-Z."/>
            <person name="Ling F."/>
            <person name="Zhang R."/>
            <person name="Shi X.-G."/>
            <person name="Ren J.-P."/>
            <person name="Chen E.-F."/>
            <person name="Sun J.-M."/>
        </authorList>
    </citation>
    <scope>NUCLEOTIDE SEQUENCE</scope>
    <source>
        <strain evidence="2">Adult_tree_wgs_1</strain>
        <tissue evidence="2">Leaves</tissue>
    </source>
</reference>
<dbReference type="SMART" id="SM01163">
    <property type="entry name" value="DUF1785"/>
    <property type="match status" value="1"/>
</dbReference>
<accession>A0A834LUK8</accession>
<dbReference type="AlphaFoldDB" id="A0A834LUK8"/>
<dbReference type="SUPFAM" id="SSF101690">
    <property type="entry name" value="PAZ domain"/>
    <property type="match status" value="1"/>
</dbReference>
<organism evidence="2 3">
    <name type="scientific">Rhododendron simsii</name>
    <name type="common">Sims's rhododendron</name>
    <dbReference type="NCBI Taxonomy" id="118357"/>
    <lineage>
        <taxon>Eukaryota</taxon>
        <taxon>Viridiplantae</taxon>
        <taxon>Streptophyta</taxon>
        <taxon>Embryophyta</taxon>
        <taxon>Tracheophyta</taxon>
        <taxon>Spermatophyta</taxon>
        <taxon>Magnoliopsida</taxon>
        <taxon>eudicotyledons</taxon>
        <taxon>Gunneridae</taxon>
        <taxon>Pentapetalae</taxon>
        <taxon>asterids</taxon>
        <taxon>Ericales</taxon>
        <taxon>Ericaceae</taxon>
        <taxon>Ericoideae</taxon>
        <taxon>Rhodoreae</taxon>
        <taxon>Rhododendron</taxon>
    </lineage>
</organism>
<dbReference type="InterPro" id="IPR036085">
    <property type="entry name" value="PAZ_dom_sf"/>
</dbReference>
<evidence type="ECO:0000313" key="3">
    <source>
        <dbReference type="Proteomes" id="UP000626092"/>
    </source>
</evidence>
<dbReference type="InterPro" id="IPR015915">
    <property type="entry name" value="Kelch-typ_b-propeller"/>
</dbReference>
<sequence length="562" mass="62530">MMMMTISNVVDGSGGSSSIPPAVNVSGDDDVVPIFLRLIGENEEKEPWLYSGFVSVGSTLYALGGRGYVNGIQTNPLLEVDAYPGPPLRDVFYIDTLFPESGWKKLEHPMNLARAYRDAFTVNGKIYVVGGVVDDYPGKPSPYPEVLDTHRIEEGWRPLRGSNDVPHMIDGYAVLDGGERVLGEADSCQSAYLDGIIYYLDYERPGIMFGVDVSGSRHGKRVRLSLDWSKCGDWDWQWIPQPILGYLPRIFCVSLGSGKLAALWTGCTPPHRKGEHVFISTIQMSREEQAGGADFDLMALPLSLSDVFVPGSVVYCLTMRPLVDSMNQHSASKLPNKVQESSAELNGKKCEGRIKGRRKSRKANLEIGFPFPPSSKSIVLHRSPGYGQMGSKCLVKANHFLVDMSQRDLTHYSEFMITLAEEDEGSGTIRKREFKLTIKFVAHASMHQLHELVSGKQVDTPQEVLKVIDIVLKELASQRYVAVRRFFYSPNIKKPQPLGNGLQSLHGFYHSVKPMQMGLSLNIDMSATAFIEPLPVTEFVAEVLDKDIYSRPILHADRVKEK</sequence>